<keyword evidence="2" id="KW-1185">Reference proteome</keyword>
<accession>A0A1T5D1R4</accession>
<reference evidence="2" key="1">
    <citation type="submission" date="2017-02" db="EMBL/GenBank/DDBJ databases">
        <authorList>
            <person name="Varghese N."/>
            <person name="Submissions S."/>
        </authorList>
    </citation>
    <scope>NUCLEOTIDE SEQUENCE [LARGE SCALE GENOMIC DNA]</scope>
    <source>
        <strain evidence="2">ATCC 35199</strain>
    </source>
</reference>
<proteinExistence type="predicted"/>
<dbReference type="InterPro" id="IPR011048">
    <property type="entry name" value="Haem_d1_sf"/>
</dbReference>
<name>A0A1T5D1R4_9FIRM</name>
<evidence type="ECO:0000313" key="2">
    <source>
        <dbReference type="Proteomes" id="UP000243406"/>
    </source>
</evidence>
<dbReference type="InterPro" id="IPR043765">
    <property type="entry name" value="DUF5711"/>
</dbReference>
<dbReference type="EMBL" id="FUYN01000006">
    <property type="protein sequence ID" value="SKB65688.1"/>
    <property type="molecule type" value="Genomic_DNA"/>
</dbReference>
<organism evidence="1 2">
    <name type="scientific">Acetoanaerobium noterae</name>
    <dbReference type="NCBI Taxonomy" id="745369"/>
    <lineage>
        <taxon>Bacteria</taxon>
        <taxon>Bacillati</taxon>
        <taxon>Bacillota</taxon>
        <taxon>Clostridia</taxon>
        <taxon>Peptostreptococcales</taxon>
        <taxon>Filifactoraceae</taxon>
        <taxon>Acetoanaerobium</taxon>
    </lineage>
</organism>
<dbReference type="OrthoDB" id="9776600at2"/>
<sequence length="346" mass="40145">MKKTIISIIVVLILLIINPYTIKNYIKPYLFPADKNISEEIKIEYRPSMYIGRFGNSLITYDGKSLISYSENKKQEFEATIRSDNFSISSSDDFIYLLDKVQRKVYQIDKNGEIVGQAEVDKQISGIDVFSDGRFILKFTTDIKADGLLIYNKNCEFVKEITYPKTTINKVSEDKTTGGFMVSGLLRDEDNLKNSIFYYNQKLEAVMATDIKDNIFIDIGFLKDKIILMDINNIEVMNRDFKELYKVHSDANFFEMYIGELSMWTLDSKNRILEIDYSGNIVKEQNYKDDIIYLGKYKDKMLIASKNAVILEDKEIEMPKDIISVVPLENKIALVFRDSIRFLKVE</sequence>
<protein>
    <submittedName>
        <fullName evidence="1">Uncharacterized protein</fullName>
    </submittedName>
</protein>
<dbReference type="SUPFAM" id="SSF51004">
    <property type="entry name" value="C-terminal (heme d1) domain of cytochrome cd1-nitrite reductase"/>
    <property type="match status" value="1"/>
</dbReference>
<evidence type="ECO:0000313" key="1">
    <source>
        <dbReference type="EMBL" id="SKB65688.1"/>
    </source>
</evidence>
<gene>
    <name evidence="1" type="ORF">SAMN02745120_2549</name>
</gene>
<dbReference type="Proteomes" id="UP000243406">
    <property type="component" value="Unassembled WGS sequence"/>
</dbReference>
<dbReference type="RefSeq" id="WP_079590309.1">
    <property type="nucleotide sequence ID" value="NZ_FUYN01000006.1"/>
</dbReference>
<dbReference type="AlphaFoldDB" id="A0A1T5D1R4"/>
<dbReference type="Pfam" id="PF18975">
    <property type="entry name" value="DUF5711"/>
    <property type="match status" value="1"/>
</dbReference>